<dbReference type="GO" id="GO:0016788">
    <property type="term" value="F:hydrolase activity, acting on ester bonds"/>
    <property type="evidence" value="ECO:0007669"/>
    <property type="project" value="UniProtKB-UniRule"/>
</dbReference>
<dbReference type="InterPro" id="IPR012337">
    <property type="entry name" value="RNaseH-like_sf"/>
</dbReference>
<dbReference type="Pfam" id="PF03652">
    <property type="entry name" value="RuvX"/>
    <property type="match status" value="1"/>
</dbReference>
<evidence type="ECO:0000256" key="5">
    <source>
        <dbReference type="HAMAP-Rule" id="MF_00651"/>
    </source>
</evidence>
<dbReference type="SUPFAM" id="SSF53098">
    <property type="entry name" value="Ribonuclease H-like"/>
    <property type="match status" value="1"/>
</dbReference>
<evidence type="ECO:0000313" key="8">
    <source>
        <dbReference type="Proteomes" id="UP000176303"/>
    </source>
</evidence>
<dbReference type="NCBIfam" id="TIGR00250">
    <property type="entry name" value="RNAse_H_YqgF"/>
    <property type="match status" value="1"/>
</dbReference>
<dbReference type="InterPro" id="IPR037027">
    <property type="entry name" value="YqgF/RNaseH-like_dom_sf"/>
</dbReference>
<evidence type="ECO:0000313" key="7">
    <source>
        <dbReference type="EMBL" id="OGL74232.1"/>
    </source>
</evidence>
<dbReference type="GO" id="GO:0000967">
    <property type="term" value="P:rRNA 5'-end processing"/>
    <property type="evidence" value="ECO:0007669"/>
    <property type="project" value="UniProtKB-UniRule"/>
</dbReference>
<organism evidence="7 8">
    <name type="scientific">Candidatus Uhrbacteria bacterium RIFCSPHIGHO2_02_FULL_57_19</name>
    <dbReference type="NCBI Taxonomy" id="1802391"/>
    <lineage>
        <taxon>Bacteria</taxon>
        <taxon>Candidatus Uhriibacteriota</taxon>
    </lineage>
</organism>
<comment type="subcellular location">
    <subcellularLocation>
        <location evidence="5">Cytoplasm</location>
    </subcellularLocation>
</comment>
<keyword evidence="4 5" id="KW-0378">Hydrolase</keyword>
<sequence length="126" mass="13824">MKLLGIDYGEKHIGLALGETEVGMAAPWKTVENRDEIIGTVSEEEVGMIVVGLPLTLKGEEGPQAQEVRGFVEDLKKKITVPIETIDERLTSQLADRFAAAYGHQFDRDAVSAAAILQTFLDRKKV</sequence>
<comment type="caution">
    <text evidence="7">The sequence shown here is derived from an EMBL/GenBank/DDBJ whole genome shotgun (WGS) entry which is preliminary data.</text>
</comment>
<dbReference type="SMART" id="SM00732">
    <property type="entry name" value="YqgFc"/>
    <property type="match status" value="1"/>
</dbReference>
<gene>
    <name evidence="7" type="ORF">A3D72_03575</name>
</gene>
<dbReference type="Gene3D" id="3.30.420.140">
    <property type="entry name" value="YqgF/RNase H-like domain"/>
    <property type="match status" value="1"/>
</dbReference>
<accession>A0A1F7U7K2</accession>
<evidence type="ECO:0000256" key="3">
    <source>
        <dbReference type="ARBA" id="ARBA00022722"/>
    </source>
</evidence>
<evidence type="ECO:0000259" key="6">
    <source>
        <dbReference type="SMART" id="SM00732"/>
    </source>
</evidence>
<evidence type="ECO:0000256" key="4">
    <source>
        <dbReference type="ARBA" id="ARBA00022801"/>
    </source>
</evidence>
<protein>
    <recommendedName>
        <fullName evidence="5">Putative pre-16S rRNA nuclease</fullName>
        <ecNumber evidence="5">3.1.-.-</ecNumber>
    </recommendedName>
</protein>
<evidence type="ECO:0000256" key="1">
    <source>
        <dbReference type="ARBA" id="ARBA00022490"/>
    </source>
</evidence>
<comment type="function">
    <text evidence="5">Could be a nuclease involved in processing of the 5'-end of pre-16S rRNA.</text>
</comment>
<dbReference type="GO" id="GO:0004518">
    <property type="term" value="F:nuclease activity"/>
    <property type="evidence" value="ECO:0007669"/>
    <property type="project" value="UniProtKB-KW"/>
</dbReference>
<dbReference type="CDD" id="cd16964">
    <property type="entry name" value="YqgF"/>
    <property type="match status" value="1"/>
</dbReference>
<feature type="domain" description="YqgF/RNase H-like" evidence="6">
    <location>
        <begin position="1"/>
        <end position="95"/>
    </location>
</feature>
<dbReference type="InterPro" id="IPR005227">
    <property type="entry name" value="YqgF"/>
</dbReference>
<keyword evidence="3 5" id="KW-0540">Nuclease</keyword>
<keyword evidence="1 5" id="KW-0963">Cytoplasm</keyword>
<dbReference type="PANTHER" id="PTHR33317">
    <property type="entry name" value="POLYNUCLEOTIDYL TRANSFERASE, RIBONUCLEASE H-LIKE SUPERFAMILY PROTEIN"/>
    <property type="match status" value="1"/>
</dbReference>
<dbReference type="STRING" id="1802391.A3D72_03575"/>
<dbReference type="AlphaFoldDB" id="A0A1F7U7K2"/>
<dbReference type="EC" id="3.1.-.-" evidence="5"/>
<keyword evidence="2 5" id="KW-0690">Ribosome biogenesis</keyword>
<proteinExistence type="inferred from homology"/>
<name>A0A1F7U7K2_9BACT</name>
<dbReference type="HAMAP" id="MF_00651">
    <property type="entry name" value="Nuclease_YqgF"/>
    <property type="match status" value="1"/>
</dbReference>
<evidence type="ECO:0000256" key="2">
    <source>
        <dbReference type="ARBA" id="ARBA00022517"/>
    </source>
</evidence>
<reference evidence="7 8" key="1">
    <citation type="journal article" date="2016" name="Nat. Commun.">
        <title>Thousands of microbial genomes shed light on interconnected biogeochemical processes in an aquifer system.</title>
        <authorList>
            <person name="Anantharaman K."/>
            <person name="Brown C.T."/>
            <person name="Hug L.A."/>
            <person name="Sharon I."/>
            <person name="Castelle C.J."/>
            <person name="Probst A.J."/>
            <person name="Thomas B.C."/>
            <person name="Singh A."/>
            <person name="Wilkins M.J."/>
            <person name="Karaoz U."/>
            <person name="Brodie E.L."/>
            <person name="Williams K.H."/>
            <person name="Hubbard S.S."/>
            <person name="Banfield J.F."/>
        </authorList>
    </citation>
    <scope>NUCLEOTIDE SEQUENCE [LARGE SCALE GENOMIC DNA]</scope>
</reference>
<comment type="similarity">
    <text evidence="5">Belongs to the YqgF HJR family.</text>
</comment>
<dbReference type="EMBL" id="MGDZ01000004">
    <property type="protein sequence ID" value="OGL74232.1"/>
    <property type="molecule type" value="Genomic_DNA"/>
</dbReference>
<dbReference type="GO" id="GO:0005829">
    <property type="term" value="C:cytosol"/>
    <property type="evidence" value="ECO:0007669"/>
    <property type="project" value="TreeGrafter"/>
</dbReference>
<dbReference type="Proteomes" id="UP000176303">
    <property type="component" value="Unassembled WGS sequence"/>
</dbReference>
<dbReference type="PANTHER" id="PTHR33317:SF4">
    <property type="entry name" value="POLYNUCLEOTIDYL TRANSFERASE, RIBONUCLEASE H-LIKE SUPERFAMILY PROTEIN"/>
    <property type="match status" value="1"/>
</dbReference>
<dbReference type="InterPro" id="IPR006641">
    <property type="entry name" value="YqgF/RNaseH-like_dom"/>
</dbReference>